<accession>Q2AA79</accession>
<evidence type="ECO:0000313" key="2">
    <source>
        <dbReference type="EMBL" id="ABD63112.1"/>
    </source>
</evidence>
<feature type="compositionally biased region" description="Gly residues" evidence="1">
    <location>
        <begin position="547"/>
        <end position="561"/>
    </location>
</feature>
<feature type="compositionally biased region" description="Polar residues" evidence="1">
    <location>
        <begin position="536"/>
        <end position="545"/>
    </location>
</feature>
<feature type="compositionally biased region" description="Polar residues" evidence="1">
    <location>
        <begin position="567"/>
        <end position="576"/>
    </location>
</feature>
<proteinExistence type="predicted"/>
<feature type="compositionally biased region" description="Polar residues" evidence="1">
    <location>
        <begin position="502"/>
        <end position="518"/>
    </location>
</feature>
<organism evidence="2">
    <name type="scientific">Asparagus officinalis</name>
    <name type="common">Garden asparagus</name>
    <dbReference type="NCBI Taxonomy" id="4686"/>
    <lineage>
        <taxon>Eukaryota</taxon>
        <taxon>Viridiplantae</taxon>
        <taxon>Streptophyta</taxon>
        <taxon>Embryophyta</taxon>
        <taxon>Tracheophyta</taxon>
        <taxon>Spermatophyta</taxon>
        <taxon>Magnoliopsida</taxon>
        <taxon>Liliopsida</taxon>
        <taxon>Asparagales</taxon>
        <taxon>Asparagaceae</taxon>
        <taxon>Asparagoideae</taxon>
        <taxon>Asparagus</taxon>
    </lineage>
</organism>
<name>Q2AA79_ASPOF</name>
<feature type="region of interest" description="Disordered" evidence="1">
    <location>
        <begin position="410"/>
        <end position="454"/>
    </location>
</feature>
<gene>
    <name evidence="2" type="ORF">18.t00008</name>
</gene>
<protein>
    <submittedName>
        <fullName evidence="2">Uncharacterized protein</fullName>
    </submittedName>
</protein>
<feature type="region of interest" description="Disordered" evidence="1">
    <location>
        <begin position="502"/>
        <end position="576"/>
    </location>
</feature>
<dbReference type="AlphaFoldDB" id="Q2AA79"/>
<dbReference type="EMBL" id="AC183434">
    <property type="protein sequence ID" value="ABD63112.1"/>
    <property type="molecule type" value="Genomic_DNA"/>
</dbReference>
<feature type="region of interest" description="Disordered" evidence="1">
    <location>
        <begin position="109"/>
        <end position="184"/>
    </location>
</feature>
<evidence type="ECO:0000256" key="1">
    <source>
        <dbReference type="SAM" id="MobiDB-lite"/>
    </source>
</evidence>
<sequence>MSLRSDPPICRSLRSDPPICRSLRSDPPICRSLQSDPPICRSLRSDPPICRSFRSDPPICRSLQSDPPIYRSLQSDPSICRSLQSDPPIYRSLQSDPLICRSLRSDPPICRSLQSDPPIRRSPRSDPPIRRSLGSDPPLCGSPKSDPPTRGTLKSDPRQGKDRRRYAHVSSIPSSSAPPTEHRDNVDLSHFKVRMADHPGPLYKDQDKVAIKERLGLVTEPRAIIRAGGRTRKTSVIDRLGRRIKLQEPVESSRLQMRDSKRVTLENANKELHTQKKTRKKNKRVIPEDSCKQPIGCSDGNVNELYYRAGGMNKSRKRYTRETKSHCPCAKLIRAVLSACSCPKTAPQRVSVFERIFNGATKPKPKRFYEKQSAIQGDELPEVTINMADKGKSIRPSSSDPLISHRLTRLRSGTTRRRDYQRMQRGLSSDDEASDANSAVASDNTVSSPGQSREVFMINTEEATKMVEDALAKQKQAFKFEMEMAMLRMREEHDQQIRALSNQLGESGRRNNVSQAVSDSDVDEYINADEPLVDQNAESGPTKNNDAGGGPTNDDNTGGGPVVPITNRPNPDTSED</sequence>
<reference evidence="2" key="1">
    <citation type="submission" date="2006-03" db="EMBL/GenBank/DDBJ databases">
        <title>Comparative Sequence and Genetic Analyses of Asparagus BACs Reveal No Microsynteny with Onion or Rice.</title>
        <authorList>
            <person name="Jernej J."/>
            <person name="Telgmann A."/>
            <person name="Jung C."/>
            <person name="Cheung F."/>
            <person name="Havey M.J."/>
            <person name="Town C.D."/>
        </authorList>
    </citation>
    <scope>NUCLEOTIDE SEQUENCE</scope>
</reference>
<feature type="region of interest" description="Disordered" evidence="1">
    <location>
        <begin position="267"/>
        <end position="290"/>
    </location>
</feature>
<feature type="compositionally biased region" description="Basic residues" evidence="1">
    <location>
        <begin position="275"/>
        <end position="284"/>
    </location>
</feature>
<feature type="region of interest" description="Disordered" evidence="1">
    <location>
        <begin position="1"/>
        <end position="39"/>
    </location>
</feature>